<name>A0ABP3UDC1_9CLOT</name>
<feature type="compositionally biased region" description="Basic residues" evidence="1">
    <location>
        <begin position="147"/>
        <end position="157"/>
    </location>
</feature>
<evidence type="ECO:0000313" key="2">
    <source>
        <dbReference type="EMBL" id="GAA0730426.1"/>
    </source>
</evidence>
<protein>
    <submittedName>
        <fullName evidence="2">Uncharacterized protein</fullName>
    </submittedName>
</protein>
<comment type="caution">
    <text evidence="2">The sequence shown here is derived from an EMBL/GenBank/DDBJ whole genome shotgun (WGS) entry which is preliminary data.</text>
</comment>
<accession>A0ABP3UDC1</accession>
<gene>
    <name evidence="2" type="ORF">GCM10008905_31710</name>
</gene>
<dbReference type="EMBL" id="BAAACF010000012">
    <property type="protein sequence ID" value="GAA0730426.1"/>
    <property type="molecule type" value="Genomic_DNA"/>
</dbReference>
<evidence type="ECO:0000313" key="3">
    <source>
        <dbReference type="Proteomes" id="UP001500339"/>
    </source>
</evidence>
<reference evidence="3" key="1">
    <citation type="journal article" date="2019" name="Int. J. Syst. Evol. Microbiol.">
        <title>The Global Catalogue of Microorganisms (GCM) 10K type strain sequencing project: providing services to taxonomists for standard genome sequencing and annotation.</title>
        <authorList>
            <consortium name="The Broad Institute Genomics Platform"/>
            <consortium name="The Broad Institute Genome Sequencing Center for Infectious Disease"/>
            <person name="Wu L."/>
            <person name="Ma J."/>
        </authorList>
    </citation>
    <scope>NUCLEOTIDE SEQUENCE [LARGE SCALE GENOMIC DNA]</scope>
    <source>
        <strain evidence="3">JCM 1405</strain>
    </source>
</reference>
<proteinExistence type="predicted"/>
<feature type="compositionally biased region" description="Acidic residues" evidence="1">
    <location>
        <begin position="129"/>
        <end position="143"/>
    </location>
</feature>
<sequence>MKNYILKKPKNYNKLIDAGIYPVTIKNINVIDSSNNTSKEFDEVQITFGFEDGKTLKKPFKIEIKEYSRFYMLIKAALGEFNDNINLFDIVGCQIEIEITHKFDDNKTYLNVYRVFKYGTNTNVEIEEYSNEDSVEDVDEPEEISPPKKKKRKVSYI</sequence>
<feature type="region of interest" description="Disordered" evidence="1">
    <location>
        <begin position="129"/>
        <end position="157"/>
    </location>
</feature>
<organism evidence="2 3">
    <name type="scientific">Clostridium malenominatum</name>
    <dbReference type="NCBI Taxonomy" id="1539"/>
    <lineage>
        <taxon>Bacteria</taxon>
        <taxon>Bacillati</taxon>
        <taxon>Bacillota</taxon>
        <taxon>Clostridia</taxon>
        <taxon>Eubacteriales</taxon>
        <taxon>Clostridiaceae</taxon>
        <taxon>Clostridium</taxon>
    </lineage>
</organism>
<evidence type="ECO:0000256" key="1">
    <source>
        <dbReference type="SAM" id="MobiDB-lite"/>
    </source>
</evidence>
<dbReference type="Proteomes" id="UP001500339">
    <property type="component" value="Unassembled WGS sequence"/>
</dbReference>
<dbReference type="RefSeq" id="WP_343771275.1">
    <property type="nucleotide sequence ID" value="NZ_BAAACF010000012.1"/>
</dbReference>
<keyword evidence="3" id="KW-1185">Reference proteome</keyword>